<dbReference type="InterPro" id="IPR036047">
    <property type="entry name" value="F-box-like_dom_sf"/>
</dbReference>
<dbReference type="PROSITE" id="PS50181">
    <property type="entry name" value="FBOX"/>
    <property type="match status" value="1"/>
</dbReference>
<proteinExistence type="predicted"/>
<keyword evidence="4" id="KW-1185">Reference proteome</keyword>
<name>A0A9P6JRT3_9AGAR</name>
<dbReference type="Proteomes" id="UP000807306">
    <property type="component" value="Unassembled WGS sequence"/>
</dbReference>
<evidence type="ECO:0000256" key="1">
    <source>
        <dbReference type="SAM" id="MobiDB-lite"/>
    </source>
</evidence>
<dbReference type="SMART" id="SM00256">
    <property type="entry name" value="FBOX"/>
    <property type="match status" value="1"/>
</dbReference>
<evidence type="ECO:0000313" key="3">
    <source>
        <dbReference type="EMBL" id="KAF9531182.1"/>
    </source>
</evidence>
<protein>
    <recommendedName>
        <fullName evidence="2">F-box domain-containing protein</fullName>
    </recommendedName>
</protein>
<dbReference type="SUPFAM" id="SSF81383">
    <property type="entry name" value="F-box domain"/>
    <property type="match status" value="1"/>
</dbReference>
<comment type="caution">
    <text evidence="3">The sequence shown here is derived from an EMBL/GenBank/DDBJ whole genome shotgun (WGS) entry which is preliminary data.</text>
</comment>
<gene>
    <name evidence="3" type="ORF">CPB83DRAFT_809545</name>
</gene>
<accession>A0A9P6JRT3</accession>
<organism evidence="3 4">
    <name type="scientific">Crepidotus variabilis</name>
    <dbReference type="NCBI Taxonomy" id="179855"/>
    <lineage>
        <taxon>Eukaryota</taxon>
        <taxon>Fungi</taxon>
        <taxon>Dikarya</taxon>
        <taxon>Basidiomycota</taxon>
        <taxon>Agaricomycotina</taxon>
        <taxon>Agaricomycetes</taxon>
        <taxon>Agaricomycetidae</taxon>
        <taxon>Agaricales</taxon>
        <taxon>Agaricineae</taxon>
        <taxon>Crepidotaceae</taxon>
        <taxon>Crepidotus</taxon>
    </lineage>
</organism>
<dbReference type="CDD" id="cd09917">
    <property type="entry name" value="F-box_SF"/>
    <property type="match status" value="1"/>
</dbReference>
<feature type="domain" description="F-box" evidence="2">
    <location>
        <begin position="1"/>
        <end position="44"/>
    </location>
</feature>
<sequence length="607" mass="68193">MLDTLPPELLHEIVDFLDNNELLQLGLTCRSTHVIALSTFFKRNDIREPGDGWLVAYKTPPETLAAIHAADWVKNLRQIHYYLNPGVDRLMSEARDLNRLVRSLPKIEIVKLHFSVVDSWASGHRENLLNRMEWAREFTSVLDSFIDRGCNEMYVSGGGAIRALYSEEEPFELPDFELMTSSSKSTFIDPIDTSSNHSSQEQATPMQESDTFEDNQPLSAPDQGSSQVDLHLNQSQNLTNTWKILSSPVRFGYNFIRRLLGIATPAANSHTLPTSRKSSSTFSFVDNAIISPNVPKELDGLRELHLHSDMLLQNTFYPWTIQTLNKAAPTLTCLSFKWADTSTATWTTLFASCTLPRLESFEITTDLVVCKDSASFMDLVNFFRRHSTIRRILLQGVERPSDPQAIDEPILPQLAHIMAHPTWISSLLAMVETFPGALADLDAIGISTEYYQHGRFDYDFVDIALEKLANLHRTGITLTLRFMCQSGVQEWFADHVALGRQGGVIPRLTCVSCFVISTSFFVNFRPQTVEQFPQWLALFPCLIGVKFVEMPEEQYDLFNNPGFLKALVALCPDIIAMEVGRSTCDLVGAKEMNVNPAGSLTAVDALD</sequence>
<reference evidence="3" key="1">
    <citation type="submission" date="2020-11" db="EMBL/GenBank/DDBJ databases">
        <authorList>
            <consortium name="DOE Joint Genome Institute"/>
            <person name="Ahrendt S."/>
            <person name="Riley R."/>
            <person name="Andreopoulos W."/>
            <person name="Labutti K."/>
            <person name="Pangilinan J."/>
            <person name="Ruiz-Duenas F.J."/>
            <person name="Barrasa J.M."/>
            <person name="Sanchez-Garcia M."/>
            <person name="Camarero S."/>
            <person name="Miyauchi S."/>
            <person name="Serrano A."/>
            <person name="Linde D."/>
            <person name="Babiker R."/>
            <person name="Drula E."/>
            <person name="Ayuso-Fernandez I."/>
            <person name="Pacheco R."/>
            <person name="Padilla G."/>
            <person name="Ferreira P."/>
            <person name="Barriuso J."/>
            <person name="Kellner H."/>
            <person name="Castanera R."/>
            <person name="Alfaro M."/>
            <person name="Ramirez L."/>
            <person name="Pisabarro A.G."/>
            <person name="Kuo A."/>
            <person name="Tritt A."/>
            <person name="Lipzen A."/>
            <person name="He G."/>
            <person name="Yan M."/>
            <person name="Ng V."/>
            <person name="Cullen D."/>
            <person name="Martin F."/>
            <person name="Rosso M.-N."/>
            <person name="Henrissat B."/>
            <person name="Hibbett D."/>
            <person name="Martinez A.T."/>
            <person name="Grigoriev I.V."/>
        </authorList>
    </citation>
    <scope>NUCLEOTIDE SEQUENCE</scope>
    <source>
        <strain evidence="3">CBS 506.95</strain>
    </source>
</reference>
<evidence type="ECO:0000313" key="4">
    <source>
        <dbReference type="Proteomes" id="UP000807306"/>
    </source>
</evidence>
<dbReference type="InterPro" id="IPR001810">
    <property type="entry name" value="F-box_dom"/>
</dbReference>
<evidence type="ECO:0000259" key="2">
    <source>
        <dbReference type="PROSITE" id="PS50181"/>
    </source>
</evidence>
<dbReference type="Pfam" id="PF12937">
    <property type="entry name" value="F-box-like"/>
    <property type="match status" value="1"/>
</dbReference>
<feature type="region of interest" description="Disordered" evidence="1">
    <location>
        <begin position="187"/>
        <end position="228"/>
    </location>
</feature>
<dbReference type="OrthoDB" id="2635672at2759"/>
<dbReference type="EMBL" id="MU157836">
    <property type="protein sequence ID" value="KAF9531182.1"/>
    <property type="molecule type" value="Genomic_DNA"/>
</dbReference>
<dbReference type="AlphaFoldDB" id="A0A9P6JRT3"/>